<accession>F4RFI6</accession>
<dbReference type="Proteomes" id="UP000001072">
    <property type="component" value="Unassembled WGS sequence"/>
</dbReference>
<evidence type="ECO:0000313" key="2">
    <source>
        <dbReference type="EMBL" id="EGG08923.1"/>
    </source>
</evidence>
<name>F4RFI6_MELLP</name>
<organism evidence="3">
    <name type="scientific">Melampsora larici-populina (strain 98AG31 / pathotype 3-4-7)</name>
    <name type="common">Poplar leaf rust fungus</name>
    <dbReference type="NCBI Taxonomy" id="747676"/>
    <lineage>
        <taxon>Eukaryota</taxon>
        <taxon>Fungi</taxon>
        <taxon>Dikarya</taxon>
        <taxon>Basidiomycota</taxon>
        <taxon>Pucciniomycotina</taxon>
        <taxon>Pucciniomycetes</taxon>
        <taxon>Pucciniales</taxon>
        <taxon>Melampsoraceae</taxon>
        <taxon>Melampsora</taxon>
    </lineage>
</organism>
<dbReference type="AlphaFoldDB" id="F4RFI6"/>
<reference evidence="3" key="1">
    <citation type="journal article" date="2011" name="Proc. Natl. Acad. Sci. U.S.A.">
        <title>Obligate biotrophy features unraveled by the genomic analysis of rust fungi.</title>
        <authorList>
            <person name="Duplessis S."/>
            <person name="Cuomo C.A."/>
            <person name="Lin Y.-C."/>
            <person name="Aerts A."/>
            <person name="Tisserant E."/>
            <person name="Veneault-Fourrey C."/>
            <person name="Joly D.L."/>
            <person name="Hacquard S."/>
            <person name="Amselem J."/>
            <person name="Cantarel B.L."/>
            <person name="Chiu R."/>
            <person name="Coutinho P.M."/>
            <person name="Feau N."/>
            <person name="Field M."/>
            <person name="Frey P."/>
            <person name="Gelhaye E."/>
            <person name="Goldberg J."/>
            <person name="Grabherr M.G."/>
            <person name="Kodira C.D."/>
            <person name="Kohler A."/>
            <person name="Kuees U."/>
            <person name="Lindquist E.A."/>
            <person name="Lucas S.M."/>
            <person name="Mago R."/>
            <person name="Mauceli E."/>
            <person name="Morin E."/>
            <person name="Murat C."/>
            <person name="Pangilinan J.L."/>
            <person name="Park R."/>
            <person name="Pearson M."/>
            <person name="Quesneville H."/>
            <person name="Rouhier N."/>
            <person name="Sakthikumar S."/>
            <person name="Salamov A.A."/>
            <person name="Schmutz J."/>
            <person name="Selles B."/>
            <person name="Shapiro H."/>
            <person name="Tanguay P."/>
            <person name="Tuskan G.A."/>
            <person name="Henrissat B."/>
            <person name="Van de Peer Y."/>
            <person name="Rouze P."/>
            <person name="Ellis J.G."/>
            <person name="Dodds P.N."/>
            <person name="Schein J.E."/>
            <person name="Zhong S."/>
            <person name="Hamelin R.C."/>
            <person name="Grigoriev I.V."/>
            <person name="Szabo L.J."/>
            <person name="Martin F."/>
        </authorList>
    </citation>
    <scope>NUCLEOTIDE SEQUENCE [LARGE SCALE GENOMIC DNA]</scope>
    <source>
        <strain evidence="3">98AG31 / pathotype 3-4-7</strain>
    </source>
</reference>
<evidence type="ECO:0000256" key="1">
    <source>
        <dbReference type="SAM" id="Phobius"/>
    </source>
</evidence>
<evidence type="ECO:0000313" key="3">
    <source>
        <dbReference type="Proteomes" id="UP000001072"/>
    </source>
</evidence>
<dbReference type="RefSeq" id="XP_007407897.1">
    <property type="nucleotide sequence ID" value="XM_007407835.1"/>
</dbReference>
<keyword evidence="1" id="KW-0472">Membrane</keyword>
<dbReference type="GeneID" id="18933460"/>
<dbReference type="InParanoid" id="F4RFI6"/>
<feature type="transmembrane region" description="Helical" evidence="1">
    <location>
        <begin position="21"/>
        <end position="39"/>
    </location>
</feature>
<protein>
    <submittedName>
        <fullName evidence="2">Uncharacterized protein</fullName>
    </submittedName>
</protein>
<dbReference type="EMBL" id="GL883099">
    <property type="protein sequence ID" value="EGG08923.1"/>
    <property type="molecule type" value="Genomic_DNA"/>
</dbReference>
<keyword evidence="3" id="KW-1185">Reference proteome</keyword>
<keyword evidence="1" id="KW-0812">Transmembrane</keyword>
<dbReference type="HOGENOM" id="CLU_2237178_0_0_1"/>
<gene>
    <name evidence="2" type="ORF">MELLADRAFT_84369</name>
</gene>
<dbReference type="VEuPathDB" id="FungiDB:MELLADRAFT_84369"/>
<sequence>MIQITYNLLNNIKIKSIDPRLLNCYSFLISISSTLLFGFKTLSRSISSLDYNTLVFISCSYHQFHWTEWYHPFIFNSFETQILVNFNHHALKQFNIFIPKFHKTN</sequence>
<keyword evidence="1" id="KW-1133">Transmembrane helix</keyword>
<dbReference type="KEGG" id="mlr:MELLADRAFT_84369"/>
<proteinExistence type="predicted"/>